<name>A0A9Q0ME40_BLOTA</name>
<keyword evidence="3" id="KW-1185">Reference proteome</keyword>
<gene>
    <name evidence="2" type="ORF">RDWZM_002304</name>
</gene>
<dbReference type="AlphaFoldDB" id="A0A9Q0ME40"/>
<organism evidence="2 3">
    <name type="scientific">Blomia tropicalis</name>
    <name type="common">Mite</name>
    <dbReference type="NCBI Taxonomy" id="40697"/>
    <lineage>
        <taxon>Eukaryota</taxon>
        <taxon>Metazoa</taxon>
        <taxon>Ecdysozoa</taxon>
        <taxon>Arthropoda</taxon>
        <taxon>Chelicerata</taxon>
        <taxon>Arachnida</taxon>
        <taxon>Acari</taxon>
        <taxon>Acariformes</taxon>
        <taxon>Sarcoptiformes</taxon>
        <taxon>Astigmata</taxon>
        <taxon>Glycyphagoidea</taxon>
        <taxon>Echimyopodidae</taxon>
        <taxon>Blomia</taxon>
    </lineage>
</organism>
<reference evidence="2" key="1">
    <citation type="submission" date="2022-12" db="EMBL/GenBank/DDBJ databases">
        <title>Genome assemblies of Blomia tropicalis.</title>
        <authorList>
            <person name="Cui Y."/>
        </authorList>
    </citation>
    <scope>NUCLEOTIDE SEQUENCE</scope>
    <source>
        <tissue evidence="2">Adult mites</tissue>
    </source>
</reference>
<dbReference type="Proteomes" id="UP001142055">
    <property type="component" value="Chromosome 1"/>
</dbReference>
<evidence type="ECO:0000256" key="1">
    <source>
        <dbReference type="SAM" id="MobiDB-lite"/>
    </source>
</evidence>
<protein>
    <submittedName>
        <fullName evidence="2">Uncharacterized protein</fullName>
    </submittedName>
</protein>
<feature type="region of interest" description="Disordered" evidence="1">
    <location>
        <begin position="1"/>
        <end position="70"/>
    </location>
</feature>
<dbReference type="EMBL" id="JAPWDV010000001">
    <property type="protein sequence ID" value="KAJ6223759.1"/>
    <property type="molecule type" value="Genomic_DNA"/>
</dbReference>
<comment type="caution">
    <text evidence="2">The sequence shown here is derived from an EMBL/GenBank/DDBJ whole genome shotgun (WGS) entry which is preliminary data.</text>
</comment>
<proteinExistence type="predicted"/>
<evidence type="ECO:0000313" key="2">
    <source>
        <dbReference type="EMBL" id="KAJ6223759.1"/>
    </source>
</evidence>
<sequence length="168" mass="18030">MNNGVVQCLSELTSSTPKQSSPPPPPKFSRAPLRVPIIKGRIPYSMPSDSKLSTTPVTAMPSTLSSNYPTITTPPTLMYSSLSSSTNTSQFHRAAVLDSPSPIPSASNDNVKASIESNFISNNVETGQKLSSSSNQQSIKLPSPVSETKKNLKMIISNHIERFILGLL</sequence>
<feature type="compositionally biased region" description="Polar residues" evidence="1">
    <location>
        <begin position="47"/>
        <end position="70"/>
    </location>
</feature>
<accession>A0A9Q0ME40</accession>
<evidence type="ECO:0000313" key="3">
    <source>
        <dbReference type="Proteomes" id="UP001142055"/>
    </source>
</evidence>